<evidence type="ECO:0000313" key="3">
    <source>
        <dbReference type="EMBL" id="MFC6646536.1"/>
    </source>
</evidence>
<dbReference type="EMBL" id="JBHSWI010000001">
    <property type="protein sequence ID" value="MFC6646536.1"/>
    <property type="molecule type" value="Genomic_DNA"/>
</dbReference>
<sequence length="63" mass="6647">MKKAILYTSTLIALVALAHPALAQSGCSDSPENPTLILAGLAGGVYGLNTLRMRIRARRAPKN</sequence>
<keyword evidence="1" id="KW-0472">Membrane</keyword>
<evidence type="ECO:0000313" key="4">
    <source>
        <dbReference type="Proteomes" id="UP001596391"/>
    </source>
</evidence>
<feature type="signal peptide" evidence="2">
    <location>
        <begin position="1"/>
        <end position="23"/>
    </location>
</feature>
<keyword evidence="1" id="KW-1133">Transmembrane helix</keyword>
<protein>
    <submittedName>
        <fullName evidence="3">PExPT-CTERM protein</fullName>
    </submittedName>
</protein>
<reference evidence="4" key="1">
    <citation type="journal article" date="2019" name="Int. J. Syst. Evol. Microbiol.">
        <title>The Global Catalogue of Microorganisms (GCM) 10K type strain sequencing project: providing services to taxonomists for standard genome sequencing and annotation.</title>
        <authorList>
            <consortium name="The Broad Institute Genomics Platform"/>
            <consortium name="The Broad Institute Genome Sequencing Center for Infectious Disease"/>
            <person name="Wu L."/>
            <person name="Ma J."/>
        </authorList>
    </citation>
    <scope>NUCLEOTIDE SEQUENCE [LARGE SCALE GENOMIC DNA]</scope>
    <source>
        <strain evidence="4">CGMCC 1.16026</strain>
    </source>
</reference>
<evidence type="ECO:0000256" key="1">
    <source>
        <dbReference type="SAM" id="Phobius"/>
    </source>
</evidence>
<keyword evidence="2" id="KW-0732">Signal</keyword>
<dbReference type="Proteomes" id="UP001596391">
    <property type="component" value="Unassembled WGS sequence"/>
</dbReference>
<feature type="transmembrane region" description="Helical" evidence="1">
    <location>
        <begin position="33"/>
        <end position="51"/>
    </location>
</feature>
<proteinExistence type="predicted"/>
<gene>
    <name evidence="3" type="ORF">ACFQBQ_13250</name>
</gene>
<comment type="caution">
    <text evidence="3">The sequence shown here is derived from an EMBL/GenBank/DDBJ whole genome shotgun (WGS) entry which is preliminary data.</text>
</comment>
<dbReference type="RefSeq" id="WP_263370195.1">
    <property type="nucleotide sequence ID" value="NZ_JAGSYD010000001.1"/>
</dbReference>
<dbReference type="NCBIfam" id="TIGR04200">
    <property type="entry name" value="targ_of_XrtJ"/>
    <property type="match status" value="1"/>
</dbReference>
<organism evidence="3 4">
    <name type="scientific">Granulicella cerasi</name>
    <dbReference type="NCBI Taxonomy" id="741063"/>
    <lineage>
        <taxon>Bacteria</taxon>
        <taxon>Pseudomonadati</taxon>
        <taxon>Acidobacteriota</taxon>
        <taxon>Terriglobia</taxon>
        <taxon>Terriglobales</taxon>
        <taxon>Acidobacteriaceae</taxon>
        <taxon>Granulicella</taxon>
    </lineage>
</organism>
<evidence type="ECO:0000256" key="2">
    <source>
        <dbReference type="SAM" id="SignalP"/>
    </source>
</evidence>
<accession>A0ABW1ZBG8</accession>
<keyword evidence="1" id="KW-0812">Transmembrane</keyword>
<dbReference type="InterPro" id="IPR026477">
    <property type="entry name" value="Targ_of_XrtJ"/>
</dbReference>
<feature type="chain" id="PRO_5045929479" evidence="2">
    <location>
        <begin position="24"/>
        <end position="63"/>
    </location>
</feature>
<keyword evidence="4" id="KW-1185">Reference proteome</keyword>
<name>A0ABW1ZBG8_9BACT</name>